<protein>
    <recommendedName>
        <fullName evidence="3">PD-(D/E)XK endonuclease-like domain-containing protein</fullName>
    </recommendedName>
</protein>
<dbReference type="Gene3D" id="3.90.320.10">
    <property type="match status" value="1"/>
</dbReference>
<reference evidence="1 2" key="1">
    <citation type="submission" date="2019-05" db="EMBL/GenBank/DDBJ databases">
        <title>The sequence of a new N4-like phage.</title>
        <authorList>
            <person name="Klem A."/>
            <person name="Cucic S."/>
            <person name="Lin J.T."/>
            <person name="Kropinski A."/>
            <person name="Anany H."/>
        </authorList>
    </citation>
    <scope>NUCLEOTIDE SEQUENCE [LARGE SCALE GENOMIC DNA]</scope>
</reference>
<evidence type="ECO:0000313" key="2">
    <source>
        <dbReference type="Proteomes" id="UP000501731"/>
    </source>
</evidence>
<name>A0A6M2YBD1_9CAUD</name>
<proteinExistence type="predicted"/>
<dbReference type="InterPro" id="IPR011604">
    <property type="entry name" value="PDDEXK-like_dom_sf"/>
</dbReference>
<sequence>MKITNNHDVSLPLAVWLLHDEYDYVKDKKYLSVTTLLKPIKHIVMKHRVDLSVESMDIMDLVSTSMGTGLHDSIEKAWHNGHHNALRKLGYPERVVQNVVINPTPEQIASNPNLIPVWIEQRATKKIAGWTIGGKFDIVTEGLLQDVKSTSTYTWVKGGRDEEHRLQGSMYRWLHDDKITEDVIRINYIFTDWMKALATSQENYPKHRVLHKDIPLMSYEATEEWIKAKLVLIDKYWDAPESEIPECTDEELWRSDPVFKYFADPEKAKQPGARSTKNFPTLFEARKFMAEKGKGTILHVPGEPKRCNYCSIFNICEQRKRYFP</sequence>
<evidence type="ECO:0008006" key="3">
    <source>
        <dbReference type="Google" id="ProtNLM"/>
    </source>
</evidence>
<evidence type="ECO:0000313" key="1">
    <source>
        <dbReference type="EMBL" id="QDF14940.1"/>
    </source>
</evidence>
<dbReference type="EMBL" id="MK931297">
    <property type="protein sequence ID" value="QDF14940.1"/>
    <property type="molecule type" value="Genomic_DNA"/>
</dbReference>
<dbReference type="Proteomes" id="UP000501731">
    <property type="component" value="Segment"/>
</dbReference>
<gene>
    <name evidence="1" type="ORF">AC3HA13_420</name>
</gene>
<accession>A0A6M2YBD1</accession>
<organism evidence="1 2">
    <name type="scientific">Escherichia phage vB_EcoP_3HA13</name>
    <dbReference type="NCBI Taxonomy" id="2580395"/>
    <lineage>
        <taxon>Viruses</taxon>
        <taxon>Duplodnaviria</taxon>
        <taxon>Heunggongvirae</taxon>
        <taxon>Uroviricota</taxon>
        <taxon>Caudoviricetes</taxon>
        <taxon>Schitoviridae</taxon>
        <taxon>Enquatrovirinae</taxon>
        <taxon>Enquatrovirus</taxon>
        <taxon>Enquatrovirus N4</taxon>
    </lineage>
</organism>